<proteinExistence type="predicted"/>
<name>A0A2H3KDC8_9FLAO</name>
<evidence type="ECO:0000313" key="2">
    <source>
        <dbReference type="EMBL" id="PDS25632.1"/>
    </source>
</evidence>
<dbReference type="RefSeq" id="WP_097553665.1">
    <property type="nucleotide sequence ID" value="NZ_PCMW01000026.1"/>
</dbReference>
<dbReference type="EMBL" id="PCMW01000026">
    <property type="protein sequence ID" value="PDS25632.1"/>
    <property type="molecule type" value="Genomic_DNA"/>
</dbReference>
<keyword evidence="1" id="KW-0732">Signal</keyword>
<sequence>MKKSIIFGLFALSTSAIGLAQDKIAGADQDAHGCKASAGYTYSTLKKECIRSFEQKIQLKEIASKGQFNAAVVFNADKSKAEIFLKEEKQGVVLTHAGKVWKNAVYSLIVIKGKYELTKNKKAVYKS</sequence>
<dbReference type="Proteomes" id="UP000220828">
    <property type="component" value="Unassembled WGS sequence"/>
</dbReference>
<dbReference type="AlphaFoldDB" id="A0A2H3KDC8"/>
<dbReference type="OrthoDB" id="1099822at2"/>
<reference evidence="2 3" key="1">
    <citation type="submission" date="2017-09" db="EMBL/GenBank/DDBJ databases">
        <title>Whole genomes of Flavobacteriaceae.</title>
        <authorList>
            <person name="Stine C."/>
            <person name="Li C."/>
            <person name="Tadesse D."/>
        </authorList>
    </citation>
    <scope>NUCLEOTIDE SEQUENCE [LARGE SCALE GENOMIC DNA]</scope>
    <source>
        <strain evidence="2 3">ATCC 35036</strain>
    </source>
</reference>
<protein>
    <recommendedName>
        <fullName evidence="4">Lipoprotein</fullName>
    </recommendedName>
</protein>
<evidence type="ECO:0008006" key="4">
    <source>
        <dbReference type="Google" id="ProtNLM"/>
    </source>
</evidence>
<evidence type="ECO:0000313" key="3">
    <source>
        <dbReference type="Proteomes" id="UP000220828"/>
    </source>
</evidence>
<feature type="chain" id="PRO_5013668967" description="Lipoprotein" evidence="1">
    <location>
        <begin position="21"/>
        <end position="127"/>
    </location>
</feature>
<accession>A0A2H3KDC8</accession>
<comment type="caution">
    <text evidence="2">The sequence shown here is derived from an EMBL/GenBank/DDBJ whole genome shotgun (WGS) entry which is preliminary data.</text>
</comment>
<gene>
    <name evidence="2" type="ORF">B0A77_04330</name>
</gene>
<feature type="signal peptide" evidence="1">
    <location>
        <begin position="1"/>
        <end position="20"/>
    </location>
</feature>
<evidence type="ECO:0000256" key="1">
    <source>
        <dbReference type="SAM" id="SignalP"/>
    </source>
</evidence>
<organism evidence="2 3">
    <name type="scientific">Flavobacterium branchiophilum</name>
    <dbReference type="NCBI Taxonomy" id="55197"/>
    <lineage>
        <taxon>Bacteria</taxon>
        <taxon>Pseudomonadati</taxon>
        <taxon>Bacteroidota</taxon>
        <taxon>Flavobacteriia</taxon>
        <taxon>Flavobacteriales</taxon>
        <taxon>Flavobacteriaceae</taxon>
        <taxon>Flavobacterium</taxon>
    </lineage>
</organism>